<dbReference type="InterPro" id="IPR050186">
    <property type="entry name" value="TPT_transporter"/>
</dbReference>
<feature type="transmembrane region" description="Helical" evidence="6">
    <location>
        <begin position="193"/>
        <end position="213"/>
    </location>
</feature>
<comment type="subcellular location">
    <subcellularLocation>
        <location evidence="1">Membrane</location>
        <topology evidence="1">Multi-pass membrane protein</topology>
    </subcellularLocation>
</comment>
<gene>
    <name evidence="8" type="ORF">RMAR1173_LOCUS19420</name>
</gene>
<reference evidence="8" key="1">
    <citation type="submission" date="2021-01" db="EMBL/GenBank/DDBJ databases">
        <authorList>
            <person name="Corre E."/>
            <person name="Pelletier E."/>
            <person name="Niang G."/>
            <person name="Scheremetjew M."/>
            <person name="Finn R."/>
            <person name="Kale V."/>
            <person name="Holt S."/>
            <person name="Cochrane G."/>
            <person name="Meng A."/>
            <person name="Brown T."/>
            <person name="Cohen L."/>
        </authorList>
    </citation>
    <scope>NUCLEOTIDE SEQUENCE</scope>
    <source>
        <strain evidence="8">CCMP1243</strain>
    </source>
</reference>
<dbReference type="AlphaFoldDB" id="A0A7S2WVQ0"/>
<keyword evidence="4 6" id="KW-0472">Membrane</keyword>
<feature type="transmembrane region" description="Helical" evidence="6">
    <location>
        <begin position="310"/>
        <end position="329"/>
    </location>
</feature>
<evidence type="ECO:0000256" key="4">
    <source>
        <dbReference type="ARBA" id="ARBA00023136"/>
    </source>
</evidence>
<feature type="region of interest" description="Disordered" evidence="5">
    <location>
        <begin position="1"/>
        <end position="27"/>
    </location>
</feature>
<evidence type="ECO:0000313" key="8">
    <source>
        <dbReference type="EMBL" id="CAD9708428.1"/>
    </source>
</evidence>
<evidence type="ECO:0000256" key="1">
    <source>
        <dbReference type="ARBA" id="ARBA00004141"/>
    </source>
</evidence>
<feature type="transmembrane region" description="Helical" evidence="6">
    <location>
        <begin position="143"/>
        <end position="161"/>
    </location>
</feature>
<evidence type="ECO:0000259" key="7">
    <source>
        <dbReference type="Pfam" id="PF03151"/>
    </source>
</evidence>
<evidence type="ECO:0000256" key="5">
    <source>
        <dbReference type="SAM" id="MobiDB-lite"/>
    </source>
</evidence>
<feature type="transmembrane region" description="Helical" evidence="6">
    <location>
        <begin position="80"/>
        <end position="101"/>
    </location>
</feature>
<sequence>MAGDEEAQLLEGSSRASGGQAAELQAEPPAQVKEIPAAQPLEGLVRAQGLTAFAIAGYAVCSSLMLVVNKVAVVYMPAPSLVLFSQLATSALSVWLAGQFGFVTVDKLEQGKVVSFLPVACAFLGAIFTNIKTLQYANVETFIVFRASTPIIVSVCDYLFLGRELPTASSWLSLFGLVGGASIYVLTDSSFHVTGYYWVCVWFCVFCFDQIYIKHAVDTVKMESNWGRVFYTNFLSCFPLMFTGAVGEFTEVAWTPASIAALSVSCLLGVGMSYFAFLCRKLVSAAAFTVIGNCCKIATVIINLCIWDRHANPTGIIALLCCLLCAYFYKQAPLRKPQPV</sequence>
<dbReference type="Pfam" id="PF03151">
    <property type="entry name" value="TPT"/>
    <property type="match status" value="1"/>
</dbReference>
<keyword evidence="3 6" id="KW-1133">Transmembrane helix</keyword>
<feature type="transmembrane region" description="Helical" evidence="6">
    <location>
        <begin position="49"/>
        <end position="68"/>
    </location>
</feature>
<proteinExistence type="predicted"/>
<feature type="transmembrane region" description="Helical" evidence="6">
    <location>
        <begin position="225"/>
        <end position="247"/>
    </location>
</feature>
<dbReference type="GO" id="GO:0016020">
    <property type="term" value="C:membrane"/>
    <property type="evidence" value="ECO:0007669"/>
    <property type="project" value="UniProtKB-SubCell"/>
</dbReference>
<evidence type="ECO:0000256" key="6">
    <source>
        <dbReference type="SAM" id="Phobius"/>
    </source>
</evidence>
<name>A0A7S2WVQ0_9STRA</name>
<dbReference type="EMBL" id="HBHJ01029320">
    <property type="protein sequence ID" value="CAD9708428.1"/>
    <property type="molecule type" value="Transcribed_RNA"/>
</dbReference>
<feature type="transmembrane region" description="Helical" evidence="6">
    <location>
        <begin position="282"/>
        <end position="304"/>
    </location>
</feature>
<feature type="domain" description="Sugar phosphate transporter" evidence="7">
    <location>
        <begin position="60"/>
        <end position="315"/>
    </location>
</feature>
<evidence type="ECO:0000256" key="2">
    <source>
        <dbReference type="ARBA" id="ARBA00022692"/>
    </source>
</evidence>
<keyword evidence="2 6" id="KW-0812">Transmembrane</keyword>
<dbReference type="PANTHER" id="PTHR11132">
    <property type="entry name" value="SOLUTE CARRIER FAMILY 35"/>
    <property type="match status" value="1"/>
</dbReference>
<feature type="transmembrane region" description="Helical" evidence="6">
    <location>
        <begin position="253"/>
        <end position="275"/>
    </location>
</feature>
<evidence type="ECO:0000256" key="3">
    <source>
        <dbReference type="ARBA" id="ARBA00022989"/>
    </source>
</evidence>
<feature type="transmembrane region" description="Helical" evidence="6">
    <location>
        <begin position="113"/>
        <end position="131"/>
    </location>
</feature>
<dbReference type="InterPro" id="IPR004853">
    <property type="entry name" value="Sugar_P_trans_dom"/>
</dbReference>
<protein>
    <recommendedName>
        <fullName evidence="7">Sugar phosphate transporter domain-containing protein</fullName>
    </recommendedName>
</protein>
<organism evidence="8">
    <name type="scientific">Rhizochromulina marina</name>
    <dbReference type="NCBI Taxonomy" id="1034831"/>
    <lineage>
        <taxon>Eukaryota</taxon>
        <taxon>Sar</taxon>
        <taxon>Stramenopiles</taxon>
        <taxon>Ochrophyta</taxon>
        <taxon>Dictyochophyceae</taxon>
        <taxon>Rhizochromulinales</taxon>
        <taxon>Rhizochromulina</taxon>
    </lineage>
</organism>
<accession>A0A7S2WVQ0</accession>